<dbReference type="InterPro" id="IPR053204">
    <property type="entry name" value="Oxopyrrolidines_Biosynth-assoc"/>
</dbReference>
<organism evidence="1 2">
    <name type="scientific">Coniella lustricola</name>
    <dbReference type="NCBI Taxonomy" id="2025994"/>
    <lineage>
        <taxon>Eukaryota</taxon>
        <taxon>Fungi</taxon>
        <taxon>Dikarya</taxon>
        <taxon>Ascomycota</taxon>
        <taxon>Pezizomycotina</taxon>
        <taxon>Sordariomycetes</taxon>
        <taxon>Sordariomycetidae</taxon>
        <taxon>Diaporthales</taxon>
        <taxon>Schizoparmaceae</taxon>
        <taxon>Coniella</taxon>
    </lineage>
</organism>
<proteinExistence type="predicted"/>
<dbReference type="OrthoDB" id="3350591at2759"/>
<dbReference type="InParanoid" id="A0A2T3AIF1"/>
<dbReference type="Proteomes" id="UP000241462">
    <property type="component" value="Unassembled WGS sequence"/>
</dbReference>
<dbReference type="PANTHER" id="PTHR38797:SF4">
    <property type="entry name" value="NUCLEAR PORE COMPLEX PROTEIN NUP85"/>
    <property type="match status" value="1"/>
</dbReference>
<accession>A0A2T3AIF1</accession>
<dbReference type="AlphaFoldDB" id="A0A2T3AIF1"/>
<keyword evidence="2" id="KW-1185">Reference proteome</keyword>
<dbReference type="EMBL" id="KZ678385">
    <property type="protein sequence ID" value="PSR99203.1"/>
    <property type="molecule type" value="Genomic_DNA"/>
</dbReference>
<evidence type="ECO:0000313" key="2">
    <source>
        <dbReference type="Proteomes" id="UP000241462"/>
    </source>
</evidence>
<name>A0A2T3AIF1_9PEZI</name>
<dbReference type="PANTHER" id="PTHR38797">
    <property type="entry name" value="NUCLEAR PORE COMPLEX PROTEIN NUP85-RELATED"/>
    <property type="match status" value="1"/>
</dbReference>
<gene>
    <name evidence="1" type="ORF">BD289DRAFT_424304</name>
</gene>
<evidence type="ECO:0000313" key="1">
    <source>
        <dbReference type="EMBL" id="PSR99203.1"/>
    </source>
</evidence>
<protein>
    <submittedName>
        <fullName evidence="1">Uncharacterized protein</fullName>
    </submittedName>
</protein>
<dbReference type="InterPro" id="IPR022085">
    <property type="entry name" value="OpdG"/>
</dbReference>
<sequence length="421" mass="46968">MESFDSLASLGHVLSALPGHASLPETLPQHLVKQQAALGIILAQYGPDDMSQLDAVAECMHYFCGTGPAPAIIQAYLASPDALTNTSSPYSLQNTVTQLAEPIERAYTSADHGRLYISEELAARRQRIYHTPEKALEEWGPEQDLDELAARAGLSAAIVAAIKDRKPAPADLPTVEDQLWALYYTFLHEARRIPWRDEAAQQKLVDLLAALQRRPDPPRPAFMTVPLSRHWIFGLQTKLWSHLAMFGPAARESWNDSPGCGAGWLPVEIAAWQNVNGFLARVTAQGLMDYTVYGAWALYGAVGTEKHTGAVEKVLSLKDHHRKPPSFEAVAASAYGTAEVWLRIVGRDMFRRGRDNEPKKNMKLDGREVIDVTVERWDRWRSRLDMVTAPPFSDRIVKIAEECATLMVRIEEELKDEQGPW</sequence>
<dbReference type="Pfam" id="PF12311">
    <property type="entry name" value="DUF3632"/>
    <property type="match status" value="1"/>
</dbReference>
<reference evidence="1 2" key="1">
    <citation type="journal article" date="2018" name="Mycol. Prog.">
        <title>Coniella lustricola, a new species from submerged detritus.</title>
        <authorList>
            <person name="Raudabaugh D.B."/>
            <person name="Iturriaga T."/>
            <person name="Carver A."/>
            <person name="Mondo S."/>
            <person name="Pangilinan J."/>
            <person name="Lipzen A."/>
            <person name="He G."/>
            <person name="Amirebrahimi M."/>
            <person name="Grigoriev I.V."/>
            <person name="Miller A.N."/>
        </authorList>
    </citation>
    <scope>NUCLEOTIDE SEQUENCE [LARGE SCALE GENOMIC DNA]</scope>
    <source>
        <strain evidence="1 2">B22-T-1</strain>
    </source>
</reference>